<dbReference type="EMBL" id="CM027683">
    <property type="protein sequence ID" value="KAG0533929.1"/>
    <property type="molecule type" value="Genomic_DNA"/>
</dbReference>
<protein>
    <submittedName>
        <fullName evidence="1">Uncharacterized protein</fullName>
    </submittedName>
</protein>
<dbReference type="Gene3D" id="3.40.395.10">
    <property type="entry name" value="Adenoviral Proteinase, Chain A"/>
    <property type="match status" value="1"/>
</dbReference>
<evidence type="ECO:0000313" key="2">
    <source>
        <dbReference type="Proteomes" id="UP000807115"/>
    </source>
</evidence>
<dbReference type="Proteomes" id="UP000807115">
    <property type="component" value="Chromosome 4"/>
</dbReference>
<feature type="non-terminal residue" evidence="1">
    <location>
        <position position="87"/>
    </location>
</feature>
<sequence length="87" mass="10140">IGYSLDNADLVFVPACKNRYWYVVIANMRERRFEVICPFKDLNIVKEDALVIVSNFRKVFKFSYPASRRVDVYRMGFVFASVSISTS</sequence>
<organism evidence="1 2">
    <name type="scientific">Sorghum bicolor</name>
    <name type="common">Sorghum</name>
    <name type="synonym">Sorghum vulgare</name>
    <dbReference type="NCBI Taxonomy" id="4558"/>
    <lineage>
        <taxon>Eukaryota</taxon>
        <taxon>Viridiplantae</taxon>
        <taxon>Streptophyta</taxon>
        <taxon>Embryophyta</taxon>
        <taxon>Tracheophyta</taxon>
        <taxon>Spermatophyta</taxon>
        <taxon>Magnoliopsida</taxon>
        <taxon>Liliopsida</taxon>
        <taxon>Poales</taxon>
        <taxon>Poaceae</taxon>
        <taxon>PACMAD clade</taxon>
        <taxon>Panicoideae</taxon>
        <taxon>Andropogonodae</taxon>
        <taxon>Andropogoneae</taxon>
        <taxon>Sorghinae</taxon>
        <taxon>Sorghum</taxon>
    </lineage>
</organism>
<reference evidence="1" key="1">
    <citation type="journal article" date="2019" name="BMC Genomics">
        <title>A new reference genome for Sorghum bicolor reveals high levels of sequence similarity between sweet and grain genotypes: implications for the genetics of sugar metabolism.</title>
        <authorList>
            <person name="Cooper E.A."/>
            <person name="Brenton Z.W."/>
            <person name="Flinn B.S."/>
            <person name="Jenkins J."/>
            <person name="Shu S."/>
            <person name="Flowers D."/>
            <person name="Luo F."/>
            <person name="Wang Y."/>
            <person name="Xia P."/>
            <person name="Barry K."/>
            <person name="Daum C."/>
            <person name="Lipzen A."/>
            <person name="Yoshinaga Y."/>
            <person name="Schmutz J."/>
            <person name="Saski C."/>
            <person name="Vermerris W."/>
            <person name="Kresovich S."/>
        </authorList>
    </citation>
    <scope>NUCLEOTIDE SEQUENCE</scope>
</reference>
<reference evidence="1" key="2">
    <citation type="submission" date="2020-10" db="EMBL/GenBank/DDBJ databases">
        <authorList>
            <person name="Cooper E.A."/>
            <person name="Brenton Z.W."/>
            <person name="Flinn B.S."/>
            <person name="Jenkins J."/>
            <person name="Shu S."/>
            <person name="Flowers D."/>
            <person name="Luo F."/>
            <person name="Wang Y."/>
            <person name="Xia P."/>
            <person name="Barry K."/>
            <person name="Daum C."/>
            <person name="Lipzen A."/>
            <person name="Yoshinaga Y."/>
            <person name="Schmutz J."/>
            <person name="Saski C."/>
            <person name="Vermerris W."/>
            <person name="Kresovich S."/>
        </authorList>
    </citation>
    <scope>NUCLEOTIDE SEQUENCE</scope>
</reference>
<proteinExistence type="predicted"/>
<accession>A0A921R614</accession>
<name>A0A921R614_SORBI</name>
<feature type="non-terminal residue" evidence="1">
    <location>
        <position position="1"/>
    </location>
</feature>
<comment type="caution">
    <text evidence="1">The sequence shown here is derived from an EMBL/GenBank/DDBJ whole genome shotgun (WGS) entry which is preliminary data.</text>
</comment>
<dbReference type="AlphaFoldDB" id="A0A921R614"/>
<evidence type="ECO:0000313" key="1">
    <source>
        <dbReference type="EMBL" id="KAG0533929.1"/>
    </source>
</evidence>
<gene>
    <name evidence="1" type="ORF">BDA96_04G234500</name>
</gene>